<dbReference type="InterPro" id="IPR051912">
    <property type="entry name" value="Alkylbase_DNA_Glycosylase/TA"/>
</dbReference>
<evidence type="ECO:0000256" key="4">
    <source>
        <dbReference type="ARBA" id="ARBA00022763"/>
    </source>
</evidence>
<accession>A9MKX4</accession>
<dbReference type="KEGG" id="ses:SARI_00770"/>
<dbReference type="InterPro" id="IPR023170">
    <property type="entry name" value="HhH_base_excis_C"/>
</dbReference>
<protein>
    <recommendedName>
        <fullName evidence="3">DNA-3-methyladenine glycosylase II</fullName>
        <ecNumber evidence="3">3.2.2.21</ecNumber>
    </recommendedName>
</protein>
<organism evidence="9 10">
    <name type="scientific">Salmonella arizonae (strain ATCC BAA-731 / CDC346-86 / RSK2980)</name>
    <dbReference type="NCBI Taxonomy" id="41514"/>
    <lineage>
        <taxon>Bacteria</taxon>
        <taxon>Pseudomonadati</taxon>
        <taxon>Pseudomonadota</taxon>
        <taxon>Gammaproteobacteria</taxon>
        <taxon>Enterobacterales</taxon>
        <taxon>Enterobacteriaceae</taxon>
        <taxon>Salmonella</taxon>
    </lineage>
</organism>
<dbReference type="Pfam" id="PF06029">
    <property type="entry name" value="AlkA_N"/>
    <property type="match status" value="1"/>
</dbReference>
<comment type="similarity">
    <text evidence="2">Belongs to the alkylbase DNA glycosidase AlkA family.</text>
</comment>
<keyword evidence="6" id="KW-0234">DNA repair</keyword>
<dbReference type="InterPro" id="IPR003265">
    <property type="entry name" value="HhH-GPD_domain"/>
</dbReference>
<dbReference type="EMBL" id="CP000880">
    <property type="protein sequence ID" value="ABX20690.1"/>
    <property type="molecule type" value="Genomic_DNA"/>
</dbReference>
<dbReference type="InterPro" id="IPR011257">
    <property type="entry name" value="DNA_glycosylase"/>
</dbReference>
<dbReference type="SMART" id="SM01009">
    <property type="entry name" value="AlkA_N"/>
    <property type="match status" value="1"/>
</dbReference>
<dbReference type="AlphaFoldDB" id="A9MKX4"/>
<evidence type="ECO:0000313" key="10">
    <source>
        <dbReference type="Proteomes" id="UP000002084"/>
    </source>
</evidence>
<dbReference type="FunFam" id="1.10.340.30:FF:000008">
    <property type="entry name" value="DNA-3-methyladenine glycosylase 2"/>
    <property type="match status" value="1"/>
</dbReference>
<evidence type="ECO:0000256" key="2">
    <source>
        <dbReference type="ARBA" id="ARBA00010817"/>
    </source>
</evidence>
<dbReference type="Proteomes" id="UP000002084">
    <property type="component" value="Chromosome"/>
</dbReference>
<sequence>MKARRYARLAFMLKRRIKEKSMFTLSWQPPYDWSWMLGFLAARAVDGVETVGEGFYARSLVVGEHRGLVSVRPNLSNHTLQITLSAGLLPVASACLAKISRLFDLDCQPAQVAVALGRLGEARPGLRLPGSVDTFEQGVRAILGQLVSVAMAARLTAKVARRYGETLPDAPDYVCFPGPETLALADPLALKALGMPRRRAEALIHLAQATLVGKLALTAPTDIEQSVKHLQTFPGIGRWTANYFALRGWQAKDIFLPDDYLIKQRFAGMTAAQIRQYAERWKPWRSYALLHIWYTHGWQPSMDSEIAGIQ</sequence>
<dbReference type="Gene3D" id="3.30.310.20">
    <property type="entry name" value="DNA-3-methyladenine glycosylase AlkA, N-terminal domain"/>
    <property type="match status" value="1"/>
</dbReference>
<reference evidence="9 10" key="1">
    <citation type="submission" date="2007-11" db="EMBL/GenBank/DDBJ databases">
        <authorList>
            <consortium name="The Salmonella enterica serovar Arizonae Genome Sequencing Project"/>
            <person name="McClelland M."/>
            <person name="Sanderson E.K."/>
            <person name="Porwollik S."/>
            <person name="Spieth J."/>
            <person name="Clifton W.S."/>
            <person name="Fulton R."/>
            <person name="Chunyan W."/>
            <person name="Wollam A."/>
            <person name="Shah N."/>
            <person name="Pepin K."/>
            <person name="Bhonagiri V."/>
            <person name="Nash W."/>
            <person name="Johnson M."/>
            <person name="Thiruvilangam P."/>
            <person name="Wilson R."/>
        </authorList>
    </citation>
    <scope>NUCLEOTIDE SEQUENCE [LARGE SCALE GENOMIC DNA]</scope>
    <source>
        <strain evidence="10">ATCC BAA-731 / CDC346-86 / RSK2980</strain>
    </source>
</reference>
<dbReference type="SUPFAM" id="SSF55945">
    <property type="entry name" value="TATA-box binding protein-like"/>
    <property type="match status" value="1"/>
</dbReference>
<dbReference type="Pfam" id="PF00730">
    <property type="entry name" value="HhH-GPD"/>
    <property type="match status" value="1"/>
</dbReference>
<gene>
    <name evidence="9" type="ordered locus">SARI_00770</name>
</gene>
<dbReference type="InterPro" id="IPR010316">
    <property type="entry name" value="AlkA_N"/>
</dbReference>
<dbReference type="PANTHER" id="PTHR43003:SF13">
    <property type="entry name" value="DNA-3-METHYLADENINE GLYCOSYLASE 2"/>
    <property type="match status" value="1"/>
</dbReference>
<keyword evidence="10" id="KW-1185">Reference proteome</keyword>
<dbReference type="Gene3D" id="1.10.1670.10">
    <property type="entry name" value="Helix-hairpin-Helix base-excision DNA repair enzymes (C-terminal)"/>
    <property type="match status" value="1"/>
</dbReference>
<feature type="domain" description="HhH-GPD" evidence="7">
    <location>
        <begin position="151"/>
        <end position="297"/>
    </location>
</feature>
<dbReference type="GO" id="GO:0032993">
    <property type="term" value="C:protein-DNA complex"/>
    <property type="evidence" value="ECO:0007669"/>
    <property type="project" value="TreeGrafter"/>
</dbReference>
<proteinExistence type="inferred from homology"/>
<evidence type="ECO:0000256" key="1">
    <source>
        <dbReference type="ARBA" id="ARBA00000086"/>
    </source>
</evidence>
<evidence type="ECO:0000259" key="8">
    <source>
        <dbReference type="SMART" id="SM01009"/>
    </source>
</evidence>
<dbReference type="InterPro" id="IPR000035">
    <property type="entry name" value="Alkylbase_DNA_glycsylse_CS"/>
</dbReference>
<dbReference type="GO" id="GO:0005737">
    <property type="term" value="C:cytoplasm"/>
    <property type="evidence" value="ECO:0007669"/>
    <property type="project" value="TreeGrafter"/>
</dbReference>
<dbReference type="STRING" id="41514.SARI_00770"/>
<dbReference type="InterPro" id="IPR037046">
    <property type="entry name" value="AlkA_N_sf"/>
</dbReference>
<dbReference type="SUPFAM" id="SSF48150">
    <property type="entry name" value="DNA-glycosylase"/>
    <property type="match status" value="1"/>
</dbReference>
<name>A9MKX4_SALAR</name>
<keyword evidence="5" id="KW-0378">Hydrolase</keyword>
<dbReference type="GO" id="GO:0006285">
    <property type="term" value="P:base-excision repair, AP site formation"/>
    <property type="evidence" value="ECO:0007669"/>
    <property type="project" value="TreeGrafter"/>
</dbReference>
<evidence type="ECO:0000259" key="7">
    <source>
        <dbReference type="SMART" id="SM00478"/>
    </source>
</evidence>
<dbReference type="EC" id="3.2.2.21" evidence="3"/>
<dbReference type="Gene3D" id="1.10.340.30">
    <property type="entry name" value="Hypothetical protein, domain 2"/>
    <property type="match status" value="1"/>
</dbReference>
<comment type="catalytic activity">
    <reaction evidence="1">
        <text>Hydrolysis of alkylated DNA, releasing 3-methyladenine, 3-methylguanine, 7-methylguanine and 7-methyladenine.</text>
        <dbReference type="EC" id="3.2.2.21"/>
    </reaction>
</comment>
<dbReference type="NCBIfam" id="NF007641">
    <property type="entry name" value="PRK10308.1"/>
    <property type="match status" value="1"/>
</dbReference>
<dbReference type="PANTHER" id="PTHR43003">
    <property type="entry name" value="DNA-3-METHYLADENINE GLYCOSYLASE"/>
    <property type="match status" value="1"/>
</dbReference>
<dbReference type="GO" id="GO:0006307">
    <property type="term" value="P:DNA alkylation repair"/>
    <property type="evidence" value="ECO:0007669"/>
    <property type="project" value="TreeGrafter"/>
</dbReference>
<dbReference type="GO" id="GO:0032131">
    <property type="term" value="F:alkylated DNA binding"/>
    <property type="evidence" value="ECO:0007669"/>
    <property type="project" value="TreeGrafter"/>
</dbReference>
<evidence type="ECO:0000256" key="5">
    <source>
        <dbReference type="ARBA" id="ARBA00022801"/>
    </source>
</evidence>
<dbReference type="GO" id="GO:0008725">
    <property type="term" value="F:DNA-3-methyladenine glycosylase activity"/>
    <property type="evidence" value="ECO:0007669"/>
    <property type="project" value="TreeGrafter"/>
</dbReference>
<dbReference type="HOGENOM" id="CLU_000445_72_3_6"/>
<evidence type="ECO:0000256" key="6">
    <source>
        <dbReference type="ARBA" id="ARBA00023204"/>
    </source>
</evidence>
<dbReference type="SMART" id="SM00478">
    <property type="entry name" value="ENDO3c"/>
    <property type="match status" value="1"/>
</dbReference>
<keyword evidence="4" id="KW-0227">DNA damage</keyword>
<evidence type="ECO:0000313" key="9">
    <source>
        <dbReference type="EMBL" id="ABX20690.1"/>
    </source>
</evidence>
<dbReference type="CDD" id="cd00056">
    <property type="entry name" value="ENDO3c"/>
    <property type="match status" value="1"/>
</dbReference>
<dbReference type="GO" id="GO:0043916">
    <property type="term" value="F:DNA-7-methylguanine glycosylase activity"/>
    <property type="evidence" value="ECO:0007669"/>
    <property type="project" value="TreeGrafter"/>
</dbReference>
<dbReference type="PROSITE" id="PS00516">
    <property type="entry name" value="ALKYLBASE_DNA_GLYCOS"/>
    <property type="match status" value="1"/>
</dbReference>
<evidence type="ECO:0000256" key="3">
    <source>
        <dbReference type="ARBA" id="ARBA00012000"/>
    </source>
</evidence>
<feature type="domain" description="DNA-3-methyladenine glycosylase AlkA N-terminal" evidence="8">
    <location>
        <begin position="22"/>
        <end position="133"/>
    </location>
</feature>